<dbReference type="OMA" id="DDHRANG"/>
<dbReference type="InterPro" id="IPR000192">
    <property type="entry name" value="Aminotrans_V_dom"/>
</dbReference>
<accession>A0A1X7UIJ3</accession>
<dbReference type="InterPro" id="IPR015424">
    <property type="entry name" value="PyrdxlP-dep_Trfase"/>
</dbReference>
<dbReference type="Gene3D" id="3.90.1150.10">
    <property type="entry name" value="Aspartate Aminotransferase, domain 1"/>
    <property type="match status" value="1"/>
</dbReference>
<dbReference type="InterPro" id="IPR015421">
    <property type="entry name" value="PyrdxlP-dep_Trfase_major"/>
</dbReference>
<evidence type="ECO:0000313" key="4">
    <source>
        <dbReference type="Proteomes" id="UP000007879"/>
    </source>
</evidence>
<dbReference type="EnsemblMetazoa" id="Aqu2.1.27784_001">
    <property type="protein sequence ID" value="Aqu2.1.27784_001"/>
    <property type="gene ID" value="Aqu2.1.27784"/>
</dbReference>
<dbReference type="STRING" id="400682.A0A1X7UIJ3"/>
<feature type="domain" description="Aminotransferase class V" evidence="2">
    <location>
        <begin position="121"/>
        <end position="437"/>
    </location>
</feature>
<dbReference type="PANTHER" id="PTHR43092">
    <property type="entry name" value="L-CYSTEINE DESULFHYDRASE"/>
    <property type="match status" value="1"/>
</dbReference>
<evidence type="ECO:0000256" key="1">
    <source>
        <dbReference type="ARBA" id="ARBA00022898"/>
    </source>
</evidence>
<proteinExistence type="predicted"/>
<gene>
    <name evidence="3" type="primary">100635028</name>
</gene>
<dbReference type="SUPFAM" id="SSF53383">
    <property type="entry name" value="PLP-dependent transferases"/>
    <property type="match status" value="1"/>
</dbReference>
<organism evidence="3">
    <name type="scientific">Amphimedon queenslandica</name>
    <name type="common">Sponge</name>
    <dbReference type="NCBI Taxonomy" id="400682"/>
    <lineage>
        <taxon>Eukaryota</taxon>
        <taxon>Metazoa</taxon>
        <taxon>Porifera</taxon>
        <taxon>Demospongiae</taxon>
        <taxon>Heteroscleromorpha</taxon>
        <taxon>Haplosclerida</taxon>
        <taxon>Niphatidae</taxon>
        <taxon>Amphimedon</taxon>
    </lineage>
</organism>
<dbReference type="Proteomes" id="UP000007879">
    <property type="component" value="Unassembled WGS sequence"/>
</dbReference>
<dbReference type="AlphaFoldDB" id="A0A1X7UIJ3"/>
<dbReference type="PANTHER" id="PTHR43092:SF2">
    <property type="entry name" value="HERCYNYLCYSTEINE SULFOXIDE LYASE"/>
    <property type="match status" value="1"/>
</dbReference>
<keyword evidence="1" id="KW-0663">Pyridoxal phosphate</keyword>
<evidence type="ECO:0000259" key="2">
    <source>
        <dbReference type="Pfam" id="PF00266"/>
    </source>
</evidence>
<dbReference type="OrthoDB" id="5978656at2759"/>
<keyword evidence="4" id="KW-1185">Reference proteome</keyword>
<dbReference type="InterPro" id="IPR015422">
    <property type="entry name" value="PyrdxlP-dep_Trfase_small"/>
</dbReference>
<evidence type="ECO:0000313" key="3">
    <source>
        <dbReference type="EnsemblMetazoa" id="Aqu2.1.27784_001"/>
    </source>
</evidence>
<reference evidence="3" key="2">
    <citation type="submission" date="2017-05" db="UniProtKB">
        <authorList>
            <consortium name="EnsemblMetazoa"/>
        </authorList>
    </citation>
    <scope>IDENTIFICATION</scope>
</reference>
<dbReference type="eggNOG" id="KOG1549">
    <property type="taxonomic scope" value="Eukaryota"/>
</dbReference>
<reference evidence="4" key="1">
    <citation type="journal article" date="2010" name="Nature">
        <title>The Amphimedon queenslandica genome and the evolution of animal complexity.</title>
        <authorList>
            <person name="Srivastava M."/>
            <person name="Simakov O."/>
            <person name="Chapman J."/>
            <person name="Fahey B."/>
            <person name="Gauthier M.E."/>
            <person name="Mitros T."/>
            <person name="Richards G.S."/>
            <person name="Conaco C."/>
            <person name="Dacre M."/>
            <person name="Hellsten U."/>
            <person name="Larroux C."/>
            <person name="Putnam N.H."/>
            <person name="Stanke M."/>
            <person name="Adamska M."/>
            <person name="Darling A."/>
            <person name="Degnan S.M."/>
            <person name="Oakley T.H."/>
            <person name="Plachetzki D.C."/>
            <person name="Zhai Y."/>
            <person name="Adamski M."/>
            <person name="Calcino A."/>
            <person name="Cummins S.F."/>
            <person name="Goodstein D.M."/>
            <person name="Harris C."/>
            <person name="Jackson D.J."/>
            <person name="Leys S.P."/>
            <person name="Shu S."/>
            <person name="Woodcroft B.J."/>
            <person name="Vervoort M."/>
            <person name="Kosik K.S."/>
            <person name="Manning G."/>
            <person name="Degnan B.M."/>
            <person name="Rokhsar D.S."/>
        </authorList>
    </citation>
    <scope>NUCLEOTIDE SEQUENCE [LARGE SCALE GENOMIC DNA]</scope>
</reference>
<dbReference type="KEGG" id="aqu:100635028"/>
<dbReference type="Gene3D" id="3.40.640.10">
    <property type="entry name" value="Type I PLP-dependent aspartate aminotransferase-like (Major domain)"/>
    <property type="match status" value="1"/>
</dbReference>
<dbReference type="InParanoid" id="A0A1X7UIJ3"/>
<dbReference type="EnsemblMetazoa" id="XM_003387679.3">
    <property type="protein sequence ID" value="XP_003387727.1"/>
    <property type="gene ID" value="LOC100635028"/>
</dbReference>
<sequence>MASTSEVTDSVVQLPQNKRDFGSFQSSNVQELIELSDDDYVSPSLPIATPSFAERVSFGKNMKNEHFYLDANCTYLNHGAFGLSLKEALDIKSKWLIHIDTNPLSFMDRELLPLLVHVVREFASFINCSPRDVVLIPNVTYGMNTVLKSLIDTGYLTAASKIIYMNLTYGSTKKLLKHIAGLHDLVLEEINVEFPLKDINDVVKLVSEKIDSVTRLVILDHIPSNYGVVLPVKEIVKVCHRSGVQVLVDGAHALGMLDINMRDISADYYIGNAHKWFCNPKGCGFLYVDSAHHSLIRPLVVSHGFGSGFTAEFLWSGLMDYTSYLSLLTVIQFWRHYDPQKIRHYIRSLSREAGEYLVSQWGTGLLSNIDHFCGLMLVQLPAGVLKRDDTISYDDAELIQNELHHKYKIEIPIKVIQGVLYVRVSVHVYNDINDIKELAATVNEIITNGGVCKQKQQQ</sequence>
<dbReference type="Pfam" id="PF00266">
    <property type="entry name" value="Aminotran_5"/>
    <property type="match status" value="1"/>
</dbReference>
<name>A0A1X7UIJ3_AMPQE</name>
<protein>
    <recommendedName>
        <fullName evidence="2">Aminotransferase class V domain-containing protein</fullName>
    </recommendedName>
</protein>